<name>A0A316TV98_9BACT</name>
<evidence type="ECO:0000313" key="2">
    <source>
        <dbReference type="Proteomes" id="UP000245533"/>
    </source>
</evidence>
<proteinExistence type="predicted"/>
<protein>
    <recommendedName>
        <fullName evidence="3">Zinc-binding dehydrogenase</fullName>
    </recommendedName>
</protein>
<dbReference type="Pfam" id="PF13602">
    <property type="entry name" value="ADH_zinc_N_2"/>
    <property type="match status" value="1"/>
</dbReference>
<dbReference type="AlphaFoldDB" id="A0A316TV98"/>
<organism evidence="1 2">
    <name type="scientific">Rhodohalobacter mucosus</name>
    <dbReference type="NCBI Taxonomy" id="2079485"/>
    <lineage>
        <taxon>Bacteria</taxon>
        <taxon>Pseudomonadati</taxon>
        <taxon>Balneolota</taxon>
        <taxon>Balneolia</taxon>
        <taxon>Balneolales</taxon>
        <taxon>Balneolaceae</taxon>
        <taxon>Rhodohalobacter</taxon>
    </lineage>
</organism>
<gene>
    <name evidence="1" type="ORF">DDZ15_10970</name>
</gene>
<dbReference type="Gene3D" id="3.40.50.720">
    <property type="entry name" value="NAD(P)-binding Rossmann-like Domain"/>
    <property type="match status" value="1"/>
</dbReference>
<sequence length="109" mass="12383">MNLKHWMTNGEITSSLSPIFTLGLISEVWLHRYMLVTCVSGKTKAKFSANGALPVKETRRLLHMLLEIIEAGKLRGILCRTYPLEQFAQAYKYVDTGRKKGYVVLNPIL</sequence>
<dbReference type="Gene3D" id="3.90.180.10">
    <property type="entry name" value="Medium-chain alcohol dehydrogenases, catalytic domain"/>
    <property type="match status" value="1"/>
</dbReference>
<keyword evidence="2" id="KW-1185">Reference proteome</keyword>
<dbReference type="RefSeq" id="WP_109647127.1">
    <property type="nucleotide sequence ID" value="NZ_QGGB01000007.1"/>
</dbReference>
<dbReference type="EMBL" id="QGGB01000007">
    <property type="protein sequence ID" value="PWN06334.1"/>
    <property type="molecule type" value="Genomic_DNA"/>
</dbReference>
<evidence type="ECO:0008006" key="3">
    <source>
        <dbReference type="Google" id="ProtNLM"/>
    </source>
</evidence>
<accession>A0A316TV98</accession>
<dbReference type="Proteomes" id="UP000245533">
    <property type="component" value="Unassembled WGS sequence"/>
</dbReference>
<comment type="caution">
    <text evidence="1">The sequence shown here is derived from an EMBL/GenBank/DDBJ whole genome shotgun (WGS) entry which is preliminary data.</text>
</comment>
<reference evidence="1 2" key="1">
    <citation type="submission" date="2018-05" db="EMBL/GenBank/DDBJ databases">
        <title>Rhodohalobacter halophilus gen. nov., sp. nov., a moderately halophilic member of the family Balneolaceae.</title>
        <authorList>
            <person name="Liu Z.-W."/>
        </authorList>
    </citation>
    <scope>NUCLEOTIDE SEQUENCE [LARGE SCALE GENOMIC DNA]</scope>
    <source>
        <strain evidence="1 2">8A47</strain>
    </source>
</reference>
<evidence type="ECO:0000313" key="1">
    <source>
        <dbReference type="EMBL" id="PWN06334.1"/>
    </source>
</evidence>